<feature type="domain" description="Protein Lines N-terminal" evidence="2">
    <location>
        <begin position="179"/>
        <end position="524"/>
    </location>
</feature>
<dbReference type="Proteomes" id="UP000261600">
    <property type="component" value="Unplaced"/>
</dbReference>
<reference evidence="4" key="1">
    <citation type="submission" date="2025-08" db="UniProtKB">
        <authorList>
            <consortium name="Ensembl"/>
        </authorList>
    </citation>
    <scope>IDENTIFICATION</scope>
</reference>
<proteinExistence type="predicted"/>
<dbReference type="Pfam" id="PF14694">
    <property type="entry name" value="LINES_N"/>
    <property type="match status" value="1"/>
</dbReference>
<name>A0A3Q3J053_MONAL</name>
<feature type="region of interest" description="Disordered" evidence="1">
    <location>
        <begin position="615"/>
        <end position="642"/>
    </location>
</feature>
<accession>A0A3Q3J053</accession>
<protein>
    <recommendedName>
        <fullName evidence="6">Protein Lines N-terminal domain-containing protein</fullName>
    </recommendedName>
</protein>
<dbReference type="InterPro" id="IPR016024">
    <property type="entry name" value="ARM-type_fold"/>
</dbReference>
<evidence type="ECO:0000313" key="5">
    <source>
        <dbReference type="Proteomes" id="UP000261600"/>
    </source>
</evidence>
<dbReference type="KEGG" id="malb:109951996"/>
<dbReference type="SUPFAM" id="SSF48371">
    <property type="entry name" value="ARM repeat"/>
    <property type="match status" value="1"/>
</dbReference>
<evidence type="ECO:0008006" key="6">
    <source>
        <dbReference type="Google" id="ProtNLM"/>
    </source>
</evidence>
<evidence type="ECO:0000259" key="2">
    <source>
        <dbReference type="Pfam" id="PF14694"/>
    </source>
</evidence>
<sequence>MEYTMNCRERYAVIELFDCITDAYRCFLNGSRPSQSAADVASLIYLGVCGVVAGEDRVSVSSKYCHQNTGELTCISVTLVEKIISSLMSQSQPAEVVSYCVEVLRVLFQDTDLMSQLVRLFQNEDQMISHLAAKSVSTCVFYRLHKSRTVSPVWQQKCVQSFNSSPPGAELDACLWSLTEVLKRLLKGAYREILEKLLEAFDSSLSALCSKFLPEGRKKAAHPLVDFISSRHWGTTFYLLLDLLEVLTASSLTCGAGVCLRSQRITHIHSSALLTAVSLSSDGFVKKRALLLLKKALLQKAGEDWALEEVLSPGLKYEHFNSDMTTLAQTVLTAVAANWLQGVHVGSASFFGGTRRIQGDKSQKSDSVMLRTVSLLLLKSMVLHIQTAGGTEGVDSAVHGYLQSLWAFLRRCSVQLTEVTHLCCWISLVFGEQDDDMMEAAKALLSIFLHHRPICGLDDDAVLEAACVSGFNPHCHFLLLLQSVSFDHSILLDFLISAETCFLEYLAQYLKYLRTDWQGFTAACARISVSDCPVLWQESLAYSCGGDMAVSTCKGESEQVEFSPCFQPTDVISPVERIGFIAGLRLVEYDSSDYSDPENMELSALDIEQETSTPQVSIRQKEYKSSDSTLLSDPNFPLERRPDQHSLPVIQNEQASCTNMAPPSGHMSCEMSTRVVLCLSQLSEVVTRLQTKNLFPYNPSSLLRLLAQVNNCFQQWHLSQLNKQ</sequence>
<dbReference type="InterPro" id="IPR032794">
    <property type="entry name" value="LINES_N"/>
</dbReference>
<dbReference type="Ensembl" id="ENSMALT00000011669.1">
    <property type="protein sequence ID" value="ENSMALP00000011424.1"/>
    <property type="gene ID" value="ENSMALG00000008136.1"/>
</dbReference>
<dbReference type="OrthoDB" id="8251209at2759"/>
<dbReference type="InterPro" id="IPR029415">
    <property type="entry name" value="Lines_C"/>
</dbReference>
<dbReference type="PANTHER" id="PTHR16057">
    <property type="entry name" value="WINS1, 2 PROTEIN"/>
    <property type="match status" value="1"/>
</dbReference>
<dbReference type="GeneID" id="109951996"/>
<dbReference type="Pfam" id="PF14695">
    <property type="entry name" value="LINES_C"/>
    <property type="match status" value="1"/>
</dbReference>
<feature type="domain" description="Protein Lines C-terminal" evidence="3">
    <location>
        <begin position="675"/>
        <end position="711"/>
    </location>
</feature>
<evidence type="ECO:0000259" key="3">
    <source>
        <dbReference type="Pfam" id="PF14695"/>
    </source>
</evidence>
<keyword evidence="5" id="KW-1185">Reference proteome</keyword>
<dbReference type="InterPro" id="IPR024875">
    <property type="entry name" value="Protein_Lines"/>
</dbReference>
<dbReference type="CTD" id="55180"/>
<dbReference type="AlphaFoldDB" id="A0A3Q3J053"/>
<evidence type="ECO:0000313" key="4">
    <source>
        <dbReference type="Ensembl" id="ENSMALP00000011424.1"/>
    </source>
</evidence>
<dbReference type="RefSeq" id="XP_020442472.1">
    <property type="nucleotide sequence ID" value="XM_020586816.1"/>
</dbReference>
<evidence type="ECO:0000256" key="1">
    <source>
        <dbReference type="SAM" id="MobiDB-lite"/>
    </source>
</evidence>
<dbReference type="PANTHER" id="PTHR16057:SF1">
    <property type="entry name" value="PROTEIN LINES HOMOLOG 1"/>
    <property type="match status" value="1"/>
</dbReference>
<reference evidence="4" key="2">
    <citation type="submission" date="2025-09" db="UniProtKB">
        <authorList>
            <consortium name="Ensembl"/>
        </authorList>
    </citation>
    <scope>IDENTIFICATION</scope>
</reference>
<organism evidence="4 5">
    <name type="scientific">Monopterus albus</name>
    <name type="common">Swamp eel</name>
    <dbReference type="NCBI Taxonomy" id="43700"/>
    <lineage>
        <taxon>Eukaryota</taxon>
        <taxon>Metazoa</taxon>
        <taxon>Chordata</taxon>
        <taxon>Craniata</taxon>
        <taxon>Vertebrata</taxon>
        <taxon>Euteleostomi</taxon>
        <taxon>Actinopterygii</taxon>
        <taxon>Neopterygii</taxon>
        <taxon>Teleostei</taxon>
        <taxon>Neoteleostei</taxon>
        <taxon>Acanthomorphata</taxon>
        <taxon>Anabantaria</taxon>
        <taxon>Synbranchiformes</taxon>
        <taxon>Synbranchidae</taxon>
        <taxon>Monopterus</taxon>
    </lineage>
</organism>